<dbReference type="Pfam" id="PF00392">
    <property type="entry name" value="GntR"/>
    <property type="match status" value="1"/>
</dbReference>
<dbReference type="InterPro" id="IPR015421">
    <property type="entry name" value="PyrdxlP-dep_Trfase_major"/>
</dbReference>
<protein>
    <submittedName>
        <fullName evidence="7">PLP-dependent aminotransferase family protein</fullName>
    </submittedName>
</protein>
<dbReference type="CDD" id="cd07377">
    <property type="entry name" value="WHTH_GntR"/>
    <property type="match status" value="1"/>
</dbReference>
<evidence type="ECO:0000256" key="4">
    <source>
        <dbReference type="ARBA" id="ARBA00023125"/>
    </source>
</evidence>
<dbReference type="PANTHER" id="PTHR46577:SF1">
    <property type="entry name" value="HTH-TYPE TRANSCRIPTIONAL REGULATORY PROTEIN GABR"/>
    <property type="match status" value="1"/>
</dbReference>
<accession>A0ABV4NHZ8</accession>
<evidence type="ECO:0000313" key="8">
    <source>
        <dbReference type="Proteomes" id="UP001569414"/>
    </source>
</evidence>
<dbReference type="InterPro" id="IPR015424">
    <property type="entry name" value="PyrdxlP-dep_Trfase"/>
</dbReference>
<evidence type="ECO:0000256" key="3">
    <source>
        <dbReference type="ARBA" id="ARBA00023015"/>
    </source>
</evidence>
<keyword evidence="2" id="KW-0663">Pyridoxal phosphate</keyword>
<feature type="domain" description="HTH gntR-type" evidence="6">
    <location>
        <begin position="15"/>
        <end position="83"/>
    </location>
</feature>
<dbReference type="EMBL" id="JBGMEL010000001">
    <property type="protein sequence ID" value="MFA0788978.1"/>
    <property type="molecule type" value="Genomic_DNA"/>
</dbReference>
<dbReference type="PANTHER" id="PTHR46577">
    <property type="entry name" value="HTH-TYPE TRANSCRIPTIONAL REGULATORY PROTEIN GABR"/>
    <property type="match status" value="1"/>
</dbReference>
<proteinExistence type="inferred from homology"/>
<dbReference type="SUPFAM" id="SSF46785">
    <property type="entry name" value="Winged helix' DNA-binding domain"/>
    <property type="match status" value="1"/>
</dbReference>
<dbReference type="CDD" id="cd00609">
    <property type="entry name" value="AAT_like"/>
    <property type="match status" value="1"/>
</dbReference>
<dbReference type="InterPro" id="IPR036388">
    <property type="entry name" value="WH-like_DNA-bd_sf"/>
</dbReference>
<dbReference type="SMART" id="SM00345">
    <property type="entry name" value="HTH_GNTR"/>
    <property type="match status" value="1"/>
</dbReference>
<dbReference type="PRINTS" id="PR00035">
    <property type="entry name" value="HTHGNTR"/>
</dbReference>
<dbReference type="InterPro" id="IPR004839">
    <property type="entry name" value="Aminotransferase_I/II_large"/>
</dbReference>
<dbReference type="Gene3D" id="3.40.640.10">
    <property type="entry name" value="Type I PLP-dependent aspartate aminotransferase-like (Major domain)"/>
    <property type="match status" value="1"/>
</dbReference>
<evidence type="ECO:0000256" key="2">
    <source>
        <dbReference type="ARBA" id="ARBA00022898"/>
    </source>
</evidence>
<gene>
    <name evidence="7" type="ORF">ACCI51_00355</name>
</gene>
<dbReference type="InterPro" id="IPR036390">
    <property type="entry name" value="WH_DNA-bd_sf"/>
</dbReference>
<keyword evidence="4" id="KW-0238">DNA-binding</keyword>
<dbReference type="PROSITE" id="PS50949">
    <property type="entry name" value="HTH_GNTR"/>
    <property type="match status" value="1"/>
</dbReference>
<dbReference type="InterPro" id="IPR000524">
    <property type="entry name" value="Tscrpt_reg_HTH_GntR"/>
</dbReference>
<keyword evidence="8" id="KW-1185">Reference proteome</keyword>
<name>A0ABV4NHZ8_9GAMM</name>
<comment type="caution">
    <text evidence="7">The sequence shown here is derived from an EMBL/GenBank/DDBJ whole genome shotgun (WGS) entry which is preliminary data.</text>
</comment>
<reference evidence="7 8" key="1">
    <citation type="submission" date="2024-08" db="EMBL/GenBank/DDBJ databases">
        <authorList>
            <person name="Ishaq N."/>
        </authorList>
    </citation>
    <scope>NUCLEOTIDE SEQUENCE [LARGE SCALE GENOMIC DNA]</scope>
    <source>
        <strain evidence="7 8">JCM 30400</strain>
    </source>
</reference>
<comment type="similarity">
    <text evidence="1">In the C-terminal section; belongs to the class-I pyridoxal-phosphate-dependent aminotransferase family.</text>
</comment>
<evidence type="ECO:0000256" key="5">
    <source>
        <dbReference type="ARBA" id="ARBA00023163"/>
    </source>
</evidence>
<evidence type="ECO:0000259" key="6">
    <source>
        <dbReference type="PROSITE" id="PS50949"/>
    </source>
</evidence>
<dbReference type="GO" id="GO:0008483">
    <property type="term" value="F:transaminase activity"/>
    <property type="evidence" value="ECO:0007669"/>
    <property type="project" value="UniProtKB-KW"/>
</dbReference>
<dbReference type="RefSeq" id="WP_371842197.1">
    <property type="nucleotide sequence ID" value="NZ_JBGMEL010000001.1"/>
</dbReference>
<keyword evidence="7" id="KW-0808">Transferase</keyword>
<organism evidence="7 8">
    <name type="scientific">Microbulbifer echini</name>
    <dbReference type="NCBI Taxonomy" id="1529067"/>
    <lineage>
        <taxon>Bacteria</taxon>
        <taxon>Pseudomonadati</taxon>
        <taxon>Pseudomonadota</taxon>
        <taxon>Gammaproteobacteria</taxon>
        <taxon>Cellvibrionales</taxon>
        <taxon>Microbulbiferaceae</taxon>
        <taxon>Microbulbifer</taxon>
    </lineage>
</organism>
<evidence type="ECO:0000256" key="1">
    <source>
        <dbReference type="ARBA" id="ARBA00005384"/>
    </source>
</evidence>
<keyword evidence="3" id="KW-0805">Transcription regulation</keyword>
<dbReference type="Proteomes" id="UP001569414">
    <property type="component" value="Unassembled WGS sequence"/>
</dbReference>
<sequence length="490" mass="54387">MNNPDLADLILDPEHPLQAQLYRRLVEWICSGRLAPGCKLPSSRRLSASLDISRNTVTLVLEQLKAEGFVTSHVGQGIFVSSALPAYVQKPQYQAWHSQDSDGTAPLPGLSALGQKLQTATAFKTDSGVSLPFSPGIPDLNAFPLSIWSRLYRRHKDRFPLLGYGHSQGHPPLRQALAEYLRSCRGVLCDESQIIITNGAQEALSLCAQVLLGPGDTAIMENPGYRRARWVFQACGAKLALAELQSGYLDVDALTKSKLHGKVLYTTPTHQYPMGGVMPASERLKLLDWASKTQCWILEDDYDSEFSFKHKPVAALQGMAEHTPVIYMGSFSKSLQSGLRLGYIIVPKPFVQAFARAKEILSGHSPLLAQAVVADFIDEGHFVRHLRKMRINYREKWLHFCDLARDKLEPQAQLIASSAGMHVVLATPGRNDLELSKQLAEHRFGSTPLSFFYPDKSLNHGLVLGFANTNKQQREDCIDLLQSFLTHSFS</sequence>
<dbReference type="Gene3D" id="1.10.10.10">
    <property type="entry name" value="Winged helix-like DNA-binding domain superfamily/Winged helix DNA-binding domain"/>
    <property type="match status" value="1"/>
</dbReference>
<dbReference type="Pfam" id="PF00155">
    <property type="entry name" value="Aminotran_1_2"/>
    <property type="match status" value="1"/>
</dbReference>
<dbReference type="InterPro" id="IPR051446">
    <property type="entry name" value="HTH_trans_reg/aminotransferase"/>
</dbReference>
<dbReference type="SUPFAM" id="SSF53383">
    <property type="entry name" value="PLP-dependent transferases"/>
    <property type="match status" value="1"/>
</dbReference>
<keyword evidence="7" id="KW-0032">Aminotransferase</keyword>
<evidence type="ECO:0000313" key="7">
    <source>
        <dbReference type="EMBL" id="MFA0788978.1"/>
    </source>
</evidence>
<keyword evidence="5" id="KW-0804">Transcription</keyword>